<dbReference type="Pfam" id="PF01547">
    <property type="entry name" value="SBP_bac_1"/>
    <property type="match status" value="1"/>
</dbReference>
<dbReference type="PROSITE" id="PS51257">
    <property type="entry name" value="PROKAR_LIPOPROTEIN"/>
    <property type="match status" value="1"/>
</dbReference>
<dbReference type="Proteomes" id="UP001314681">
    <property type="component" value="Unassembled WGS sequence"/>
</dbReference>
<evidence type="ECO:0000256" key="1">
    <source>
        <dbReference type="SAM" id="MobiDB-lite"/>
    </source>
</evidence>
<evidence type="ECO:0000313" key="3">
    <source>
        <dbReference type="EMBL" id="MBU9724939.1"/>
    </source>
</evidence>
<dbReference type="SUPFAM" id="SSF53850">
    <property type="entry name" value="Periplasmic binding protein-like II"/>
    <property type="match status" value="1"/>
</dbReference>
<accession>A0ABS6K349</accession>
<reference evidence="3 4" key="1">
    <citation type="submission" date="2021-06" db="EMBL/GenBank/DDBJ databases">
        <title>Description of novel taxa of the family Lachnospiraceae.</title>
        <authorList>
            <person name="Chaplin A.V."/>
            <person name="Sokolova S.R."/>
            <person name="Pikina A.P."/>
            <person name="Korzhanova M."/>
            <person name="Belova V."/>
            <person name="Korostin D."/>
            <person name="Efimov B.A."/>
        </authorList>
    </citation>
    <scope>NUCLEOTIDE SEQUENCE [LARGE SCALE GENOMIC DNA]</scope>
    <source>
        <strain evidence="3 4">ASD4241</strain>
    </source>
</reference>
<feature type="signal peptide" evidence="2">
    <location>
        <begin position="1"/>
        <end position="20"/>
    </location>
</feature>
<dbReference type="Gene3D" id="3.40.190.10">
    <property type="entry name" value="Periplasmic binding protein-like II"/>
    <property type="match status" value="2"/>
</dbReference>
<keyword evidence="2" id="KW-0732">Signal</keyword>
<name>A0ABS6K349_9FIRM</name>
<organism evidence="3 4">
    <name type="scientific">Diplocloster modestus</name>
    <dbReference type="NCBI Taxonomy" id="2850322"/>
    <lineage>
        <taxon>Bacteria</taxon>
        <taxon>Bacillati</taxon>
        <taxon>Bacillota</taxon>
        <taxon>Clostridia</taxon>
        <taxon>Lachnospirales</taxon>
        <taxon>Lachnospiraceae</taxon>
        <taxon>Diplocloster</taxon>
    </lineage>
</organism>
<feature type="region of interest" description="Disordered" evidence="1">
    <location>
        <begin position="25"/>
        <end position="48"/>
    </location>
</feature>
<evidence type="ECO:0000256" key="2">
    <source>
        <dbReference type="SAM" id="SignalP"/>
    </source>
</evidence>
<feature type="chain" id="PRO_5046268289" evidence="2">
    <location>
        <begin position="21"/>
        <end position="440"/>
    </location>
</feature>
<feature type="compositionally biased region" description="Low complexity" evidence="1">
    <location>
        <begin position="25"/>
        <end position="38"/>
    </location>
</feature>
<dbReference type="PANTHER" id="PTHR43649">
    <property type="entry name" value="ARABINOSE-BINDING PROTEIN-RELATED"/>
    <property type="match status" value="1"/>
</dbReference>
<protein>
    <submittedName>
        <fullName evidence="3">Extracellular solute-binding protein</fullName>
    </submittedName>
</protein>
<evidence type="ECO:0000313" key="4">
    <source>
        <dbReference type="Proteomes" id="UP001314681"/>
    </source>
</evidence>
<proteinExistence type="predicted"/>
<comment type="caution">
    <text evidence="3">The sequence shown here is derived from an EMBL/GenBank/DDBJ whole genome shotgun (WGS) entry which is preliminary data.</text>
</comment>
<dbReference type="PANTHER" id="PTHR43649:SF14">
    <property type="entry name" value="BLR3389 PROTEIN"/>
    <property type="match status" value="1"/>
</dbReference>
<sequence>MLKKILSVIMSATLMLSVGACGSAATPAEPAAPGTSSETDAPESEEPQKPITLTLWSQWPSDSDGMKKPLDNVIAAWNEENPNVQIEVDTINTESYKQKIKIASSSNELPDIFFSWGAGFAKPFVDAGRVLELTPYIDDTIKNNILPGTLENYTYDGKVYGLPSYMWLGVLYCNQKLFDDNGVKVPDTYDELLTAVEKFKSVGLTPIECGEKELWTGIQWQNAFALRTAGMEECVKALSKETSFDTPEFAQSGQLLADLVSAGAFSDAVMGREEAEAEANFAQEKAAMILMGDWAATTFMAEDSLARDHITVKNVPSVSGGKDPDVFLGGAIDTFMVSAQTEHPEESVAALKYICENLCRESYLAGASLPAWKLDVDMSEIDPLTRQITELSQTASGFMLAWDTFLEGEDADIHLSAVANLFGGKSNGEEFAKAMDKISD</sequence>
<keyword evidence="4" id="KW-1185">Reference proteome</keyword>
<dbReference type="InterPro" id="IPR006059">
    <property type="entry name" value="SBP"/>
</dbReference>
<dbReference type="EMBL" id="JAHQCX010000001">
    <property type="protein sequence ID" value="MBU9724939.1"/>
    <property type="molecule type" value="Genomic_DNA"/>
</dbReference>
<gene>
    <name evidence="3" type="ORF">KTH90_02810</name>
</gene>
<dbReference type="InterPro" id="IPR050490">
    <property type="entry name" value="Bact_solute-bd_prot1"/>
</dbReference>
<dbReference type="RefSeq" id="WP_158352560.1">
    <property type="nucleotide sequence ID" value="NZ_JAHQCX010000001.1"/>
</dbReference>